<reference evidence="3 4" key="1">
    <citation type="submission" date="2023-09" db="EMBL/GenBank/DDBJ databases">
        <authorList>
            <person name="Rey-Velasco X."/>
        </authorList>
    </citation>
    <scope>NUCLEOTIDE SEQUENCE [LARGE SCALE GENOMIC DNA]</scope>
    <source>
        <strain evidence="3 4">F117</strain>
    </source>
</reference>
<dbReference type="Pfam" id="PF16586">
    <property type="entry name" value="DUF5060"/>
    <property type="match status" value="1"/>
</dbReference>
<feature type="domain" description="DUF5060" evidence="2">
    <location>
        <begin position="313"/>
        <end position="350"/>
    </location>
</feature>
<dbReference type="InterPro" id="IPR011483">
    <property type="entry name" value="Sde182_NH-like"/>
</dbReference>
<keyword evidence="4" id="KW-1185">Reference proteome</keyword>
<organism evidence="3 4">
    <name type="scientific">Autumnicola musiva</name>
    <dbReference type="NCBI Taxonomy" id="3075589"/>
    <lineage>
        <taxon>Bacteria</taxon>
        <taxon>Pseudomonadati</taxon>
        <taxon>Bacteroidota</taxon>
        <taxon>Flavobacteriia</taxon>
        <taxon>Flavobacteriales</taxon>
        <taxon>Flavobacteriaceae</taxon>
        <taxon>Autumnicola</taxon>
    </lineage>
</organism>
<dbReference type="SUPFAM" id="SSF53590">
    <property type="entry name" value="Nucleoside hydrolase"/>
    <property type="match status" value="1"/>
</dbReference>
<dbReference type="Pfam" id="PF07632">
    <property type="entry name" value="Sde182_NH-like"/>
    <property type="match status" value="1"/>
</dbReference>
<evidence type="ECO:0000313" key="4">
    <source>
        <dbReference type="Proteomes" id="UP001262582"/>
    </source>
</evidence>
<accession>A0ABU3D881</accession>
<dbReference type="Proteomes" id="UP001262582">
    <property type="component" value="Unassembled WGS sequence"/>
</dbReference>
<gene>
    <name evidence="3" type="ORF">RM539_13440</name>
</gene>
<proteinExistence type="predicted"/>
<evidence type="ECO:0000259" key="1">
    <source>
        <dbReference type="Pfam" id="PF07632"/>
    </source>
</evidence>
<protein>
    <submittedName>
        <fullName evidence="3">DUF1593 domain-containing protein</fullName>
    </submittedName>
</protein>
<evidence type="ECO:0000313" key="3">
    <source>
        <dbReference type="EMBL" id="MDT0677585.1"/>
    </source>
</evidence>
<evidence type="ECO:0000259" key="2">
    <source>
        <dbReference type="Pfam" id="PF16586"/>
    </source>
</evidence>
<dbReference type="EMBL" id="JAVRHK010000010">
    <property type="protein sequence ID" value="MDT0677585.1"/>
    <property type="molecule type" value="Genomic_DNA"/>
</dbReference>
<comment type="caution">
    <text evidence="3">The sequence shown here is derived from an EMBL/GenBank/DDBJ whole genome shotgun (WGS) entry which is preliminary data.</text>
</comment>
<sequence>MKKKFFKAGVFLSIFLNVGILFSQERVIISTDIGGTDPDDFQSMIHFLMYADQFETEGLISSPYGEGRKEDILDMLDLYEQDYPKLEQHSENFPTADYLRSITKQGSIEEAPIEGWSSSNEGSEWIIECAKLKNRKPLWILVWGGIEDVAQALHDAPEIAPAIRVYWIGGPNKKWSVNAYNYIASNFPDLFMIEANATYRGFFIDNNPHRDTSVKNFYKSHIKNRGAMGRDFGNYYGGVIKMGDTPSVLYLLNGNHESPAGLSWGGSFVPLEYSAKREFNRLTTINDTVPVFSVMEWVLEAPTSGIGVGEPILTMEIAGQQFDGYYIGNGQYKLRFVTKTTGNWSYKIHSKIDEFDGLEGKFVSVDPWPGAPHPDNMGNLNNWWSDDPDNFEGMYQGAKTIYKWREKFMADWAERWRWLGE</sequence>
<dbReference type="InterPro" id="IPR036452">
    <property type="entry name" value="Ribo_hydro-like"/>
</dbReference>
<dbReference type="InterPro" id="IPR032260">
    <property type="entry name" value="DUF5060"/>
</dbReference>
<feature type="domain" description="Cellulose-binding Sde182 nucleoside hydrolase-like" evidence="1">
    <location>
        <begin position="26"/>
        <end position="268"/>
    </location>
</feature>
<name>A0ABU3D881_9FLAO</name>
<dbReference type="Gene3D" id="3.90.245.10">
    <property type="entry name" value="Ribonucleoside hydrolase-like"/>
    <property type="match status" value="1"/>
</dbReference>
<dbReference type="RefSeq" id="WP_311503929.1">
    <property type="nucleotide sequence ID" value="NZ_JAVRHK010000010.1"/>
</dbReference>